<dbReference type="InterPro" id="IPR012341">
    <property type="entry name" value="6hp_glycosidase-like_sf"/>
</dbReference>
<organism evidence="2 3">
    <name type="scientific">Fusarium albosuccineum</name>
    <dbReference type="NCBI Taxonomy" id="1237068"/>
    <lineage>
        <taxon>Eukaryota</taxon>
        <taxon>Fungi</taxon>
        <taxon>Dikarya</taxon>
        <taxon>Ascomycota</taxon>
        <taxon>Pezizomycotina</taxon>
        <taxon>Sordariomycetes</taxon>
        <taxon>Hypocreomycetidae</taxon>
        <taxon>Hypocreales</taxon>
        <taxon>Nectriaceae</taxon>
        <taxon>Fusarium</taxon>
        <taxon>Fusarium decemcellulare species complex</taxon>
    </lineage>
</organism>
<evidence type="ECO:0000313" key="3">
    <source>
        <dbReference type="Proteomes" id="UP000554235"/>
    </source>
</evidence>
<gene>
    <name evidence="2" type="ORF">FALBO_3134</name>
</gene>
<dbReference type="Proteomes" id="UP000554235">
    <property type="component" value="Unassembled WGS sequence"/>
</dbReference>
<accession>A0A8H4LKR8</accession>
<reference evidence="2 3" key="1">
    <citation type="submission" date="2020-01" db="EMBL/GenBank/DDBJ databases">
        <title>Identification and distribution of gene clusters putatively required for synthesis of sphingolipid metabolism inhibitors in phylogenetically diverse species of the filamentous fungus Fusarium.</title>
        <authorList>
            <person name="Kim H.-S."/>
            <person name="Busman M."/>
            <person name="Brown D.W."/>
            <person name="Divon H."/>
            <person name="Uhlig S."/>
            <person name="Proctor R.H."/>
        </authorList>
    </citation>
    <scope>NUCLEOTIDE SEQUENCE [LARGE SCALE GENOMIC DNA]</scope>
    <source>
        <strain evidence="2 3">NRRL 20459</strain>
    </source>
</reference>
<sequence>MLMSIPQMLCNKQASPILAQLGELVATNISLSLRYSLQYPGPALDGRVIDTKGWTGWEWTQGIGLNGIWAYYSITGEEKYLKIIEDWFAHQFAVGSVPKNVNTMAPFLSLAYLYEKTGNETYLPWLDTWGEWAYHDLDRTKYGGFQHTTYVGINEQQLWDDTLMMTVLPLAKIGILLNRPHYVEEAKKQFLIHIKYLFDTKTGLFYHGWTFEEGGHNFASAFCARGNSWLTMAITEFLDLISLPANDPFKAHLIYALEAQVEALKAKQLESGLWPTLVDQKVEDGSYFEASATAGFAFGILKAQRKRFIGNEYTDTAVRSIKGILANVDSNGELLNTSYGTPMGHTLQFYKDIPLTLMPYGQAMAIQALVEFLYRFI</sequence>
<dbReference type="EMBL" id="JAADYS010000414">
    <property type="protein sequence ID" value="KAF4469958.1"/>
    <property type="molecule type" value="Genomic_DNA"/>
</dbReference>
<keyword evidence="3" id="KW-1185">Reference proteome</keyword>
<dbReference type="Pfam" id="PF07470">
    <property type="entry name" value="Glyco_hydro_88"/>
    <property type="match status" value="1"/>
</dbReference>
<dbReference type="AlphaFoldDB" id="A0A8H4LKR8"/>
<evidence type="ECO:0000313" key="2">
    <source>
        <dbReference type="EMBL" id="KAF4469958.1"/>
    </source>
</evidence>
<keyword evidence="1 2" id="KW-0378">Hydrolase</keyword>
<dbReference type="GO" id="GO:0005975">
    <property type="term" value="P:carbohydrate metabolic process"/>
    <property type="evidence" value="ECO:0007669"/>
    <property type="project" value="InterPro"/>
</dbReference>
<dbReference type="Gene3D" id="1.50.10.10">
    <property type="match status" value="1"/>
</dbReference>
<dbReference type="OrthoDB" id="2305845at2759"/>
<name>A0A8H4LKR8_9HYPO</name>
<comment type="caution">
    <text evidence="2">The sequence shown here is derived from an EMBL/GenBank/DDBJ whole genome shotgun (WGS) entry which is preliminary data.</text>
</comment>
<dbReference type="PANTHER" id="PTHR33886:SF8">
    <property type="entry name" value="UNSATURATED RHAMNOGALACTURONAN HYDROLASE (EUROFUNG)"/>
    <property type="match status" value="1"/>
</dbReference>
<dbReference type="InterPro" id="IPR010905">
    <property type="entry name" value="Glyco_hydro_88"/>
</dbReference>
<proteinExistence type="predicted"/>
<dbReference type="GO" id="GO:0016787">
    <property type="term" value="F:hydrolase activity"/>
    <property type="evidence" value="ECO:0007669"/>
    <property type="project" value="UniProtKB-KW"/>
</dbReference>
<dbReference type="InterPro" id="IPR008928">
    <property type="entry name" value="6-hairpin_glycosidase_sf"/>
</dbReference>
<dbReference type="PANTHER" id="PTHR33886">
    <property type="entry name" value="UNSATURATED RHAMNOGALACTURONAN HYDROLASE (EUROFUNG)"/>
    <property type="match status" value="1"/>
</dbReference>
<dbReference type="SUPFAM" id="SSF48208">
    <property type="entry name" value="Six-hairpin glycosidases"/>
    <property type="match status" value="1"/>
</dbReference>
<protein>
    <submittedName>
        <fullName evidence="2">Glycosyl hydrolase family 88</fullName>
    </submittedName>
</protein>
<dbReference type="InterPro" id="IPR052043">
    <property type="entry name" value="PolySaccharide_Degr_Enz"/>
</dbReference>
<evidence type="ECO:0000256" key="1">
    <source>
        <dbReference type="ARBA" id="ARBA00022801"/>
    </source>
</evidence>